<dbReference type="RefSeq" id="WP_326295705.1">
    <property type="nucleotide sequence ID" value="NZ_JAYLLH010000002.1"/>
</dbReference>
<gene>
    <name evidence="2" type="ORF">VK792_02165</name>
</gene>
<dbReference type="Proteomes" id="UP001348149">
    <property type="component" value="Unassembled WGS sequence"/>
</dbReference>
<name>A0ABU6HF40_9RHOB</name>
<organism evidence="2 3">
    <name type="scientific">Mesobacterium hydrothermale</name>
    <dbReference type="NCBI Taxonomy" id="3111907"/>
    <lineage>
        <taxon>Bacteria</taxon>
        <taxon>Pseudomonadati</taxon>
        <taxon>Pseudomonadota</taxon>
        <taxon>Alphaproteobacteria</taxon>
        <taxon>Rhodobacterales</taxon>
        <taxon>Roseobacteraceae</taxon>
        <taxon>Mesobacterium</taxon>
    </lineage>
</organism>
<comment type="caution">
    <text evidence="2">The sequence shown here is derived from an EMBL/GenBank/DDBJ whole genome shotgun (WGS) entry which is preliminary data.</text>
</comment>
<feature type="region of interest" description="Disordered" evidence="1">
    <location>
        <begin position="28"/>
        <end position="106"/>
    </location>
</feature>
<evidence type="ECO:0000256" key="1">
    <source>
        <dbReference type="SAM" id="MobiDB-lite"/>
    </source>
</evidence>
<dbReference type="EMBL" id="JAYLLH010000002">
    <property type="protein sequence ID" value="MEC3860078.1"/>
    <property type="molecule type" value="Genomic_DNA"/>
</dbReference>
<feature type="compositionally biased region" description="Basic and acidic residues" evidence="1">
    <location>
        <begin position="55"/>
        <end position="65"/>
    </location>
</feature>
<sequence>MRGHAGNGHGPLGDLVFRSYSLVMGAPIAQTANPKDKQKAPNKPSHIPPKIYSTRRAEARVDKTAKSAAKGQRKGKNALKTTQRARPERVLQQSGKTDRAKKAARTNRAVKVRLGIAKWGCLGPAG</sequence>
<protein>
    <submittedName>
        <fullName evidence="2">Uncharacterized protein</fullName>
    </submittedName>
</protein>
<keyword evidence="3" id="KW-1185">Reference proteome</keyword>
<evidence type="ECO:0000313" key="2">
    <source>
        <dbReference type="EMBL" id="MEC3860078.1"/>
    </source>
</evidence>
<reference evidence="2 3" key="1">
    <citation type="submission" date="2024-01" db="EMBL/GenBank/DDBJ databases">
        <title>Mesobacterium rodlantinim sp. nov., isolated from shallow sea hydrothermal systems off Kueishantao Island.</title>
        <authorList>
            <person name="Su Z."/>
            <person name="Tang K."/>
        </authorList>
    </citation>
    <scope>NUCLEOTIDE SEQUENCE [LARGE SCALE GENOMIC DNA]</scope>
    <source>
        <strain evidence="2 3">TK19101</strain>
    </source>
</reference>
<proteinExistence type="predicted"/>
<accession>A0ABU6HF40</accession>
<evidence type="ECO:0000313" key="3">
    <source>
        <dbReference type="Proteomes" id="UP001348149"/>
    </source>
</evidence>